<dbReference type="OrthoDB" id="71083at2157"/>
<gene>
    <name evidence="1" type="ordered locus">MTBMA_c02130</name>
</gene>
<dbReference type="AlphaFoldDB" id="D9PUC4"/>
<dbReference type="PaxDb" id="79929-MTBMA_c02130"/>
<accession>D9PUC4</accession>
<proteinExistence type="predicted"/>
<evidence type="ECO:0000313" key="2">
    <source>
        <dbReference type="Proteomes" id="UP000000345"/>
    </source>
</evidence>
<reference evidence="1 2" key="2">
    <citation type="journal article" date="2010" name="J. Bacteriol.">
        <title>Complete genome sequence of Methanothermobacter marburgensis, a methanoarchaeon model organism.</title>
        <authorList>
            <person name="Liesegang H."/>
            <person name="Kaster A.K."/>
            <person name="Wiezer A."/>
            <person name="Goenrich M."/>
            <person name="Wollherr A."/>
            <person name="Seedorf H."/>
            <person name="Gottschalk G."/>
            <person name="Thauer R.K."/>
        </authorList>
    </citation>
    <scope>NUCLEOTIDE SEQUENCE [LARGE SCALE GENOMIC DNA]</scope>
    <source>
        <strain evidence="2">ATCC BAA-927 / DSM 2133 / JCM 14651 / NBRC 100331 / OCM 82 / Marburg</strain>
    </source>
</reference>
<dbReference type="RefSeq" id="WP_013295049.1">
    <property type="nucleotide sequence ID" value="NC_014408.1"/>
</dbReference>
<dbReference type="STRING" id="79929.MTBMA_c02130"/>
<name>D9PUC4_METTM</name>
<keyword evidence="2" id="KW-1185">Reference proteome</keyword>
<dbReference type="GeneID" id="77398996"/>
<evidence type="ECO:0000313" key="1">
    <source>
        <dbReference type="EMBL" id="ADL57822.1"/>
    </source>
</evidence>
<dbReference type="HOGENOM" id="CLU_1901931_0_0_2"/>
<organism evidence="1 2">
    <name type="scientific">Methanothermobacter marburgensis (strain ATCC BAA-927 / DSM 2133 / JCM 14651 / NBRC 100331 / OCM 82 / Marburg)</name>
    <name type="common">Methanobacterium thermoautotrophicum</name>
    <dbReference type="NCBI Taxonomy" id="79929"/>
    <lineage>
        <taxon>Archaea</taxon>
        <taxon>Methanobacteriati</taxon>
        <taxon>Methanobacteriota</taxon>
        <taxon>Methanomada group</taxon>
        <taxon>Methanobacteria</taxon>
        <taxon>Methanobacteriales</taxon>
        <taxon>Methanobacteriaceae</taxon>
        <taxon>Methanothermobacter</taxon>
    </lineage>
</organism>
<dbReference type="GeneID" id="9703919"/>
<dbReference type="EMBL" id="CP001710">
    <property type="protein sequence ID" value="ADL57822.1"/>
    <property type="molecule type" value="Genomic_DNA"/>
</dbReference>
<dbReference type="Proteomes" id="UP000000345">
    <property type="component" value="Chromosome"/>
</dbReference>
<sequence>MVIDPRIYKEQVEELGVEGLEINPSNREEALELLGEVEGYIKNLKRIRYNLHMDMRIIRRQYLERMRAPEVKGDLRKRKSILDERDDILGPYEGVDRIIDALLEELDESAQFLREYTGLEDTSVSSGIEGW</sequence>
<dbReference type="KEGG" id="mmg:MTBMA_c02130"/>
<protein>
    <submittedName>
        <fullName evidence="1">Uncharacterized protein</fullName>
    </submittedName>
</protein>
<reference key="1">
    <citation type="submission" date="2009-08" db="EMBL/GenBank/DDBJ databases">
        <title>The genome sequence of Methanothermobacter marburgensis.</title>
        <authorList>
            <person name="Kaster A."/>
            <person name="Seedorf H."/>
            <person name="Goenrich M."/>
            <person name="Wiezer A."/>
            <person name="Liesegang H."/>
            <person name="Thauer R."/>
            <person name="Gottschalk G."/>
        </authorList>
    </citation>
    <scope>NUCLEOTIDE SEQUENCE</scope>
    <source>
        <strain>Marburg</strain>
    </source>
</reference>